<dbReference type="AlphaFoldDB" id="A0A3E2H4E1"/>
<dbReference type="GO" id="GO:0051321">
    <property type="term" value="P:meiotic cell cycle"/>
    <property type="evidence" value="ECO:0007669"/>
    <property type="project" value="TreeGrafter"/>
</dbReference>
<evidence type="ECO:0000256" key="7">
    <source>
        <dbReference type="SAM" id="MobiDB-lite"/>
    </source>
</evidence>
<feature type="domain" description="Gamma tubulin complex component protein N-terminal" evidence="9">
    <location>
        <begin position="2"/>
        <end position="286"/>
    </location>
</feature>
<dbReference type="GO" id="GO:0000922">
    <property type="term" value="C:spindle pole"/>
    <property type="evidence" value="ECO:0007669"/>
    <property type="project" value="InterPro"/>
</dbReference>
<evidence type="ECO:0000256" key="6">
    <source>
        <dbReference type="RuleBase" id="RU363050"/>
    </source>
</evidence>
<accession>A0A3E2H4E1</accession>
<feature type="domain" description="Gamma tubulin complex component C-terminal" evidence="8">
    <location>
        <begin position="296"/>
        <end position="751"/>
    </location>
</feature>
<dbReference type="OMA" id="NIAHRTY"/>
<name>A0A3E2H4E1_SCYLI</name>
<evidence type="ECO:0000256" key="3">
    <source>
        <dbReference type="ARBA" id="ARBA00022490"/>
    </source>
</evidence>
<evidence type="ECO:0000313" key="11">
    <source>
        <dbReference type="Proteomes" id="UP000258309"/>
    </source>
</evidence>
<dbReference type="PANTHER" id="PTHR19302:SF27">
    <property type="entry name" value="GAMMA-TUBULIN COMPLEX COMPONENT 4"/>
    <property type="match status" value="1"/>
</dbReference>
<dbReference type="InterPro" id="IPR040457">
    <property type="entry name" value="GCP_C"/>
</dbReference>
<keyword evidence="3 6" id="KW-0963">Cytoplasm</keyword>
<feature type="non-terminal residue" evidence="10">
    <location>
        <position position="772"/>
    </location>
</feature>
<dbReference type="GO" id="GO:0000930">
    <property type="term" value="C:gamma-tubulin complex"/>
    <property type="evidence" value="ECO:0007669"/>
    <property type="project" value="UniProtKB-ARBA"/>
</dbReference>
<dbReference type="Pfam" id="PF17681">
    <property type="entry name" value="GCP_N_terminal"/>
    <property type="match status" value="1"/>
</dbReference>
<comment type="caution">
    <text evidence="10">The sequence shown here is derived from an EMBL/GenBank/DDBJ whole genome shotgun (WGS) entry which is preliminary data.</text>
</comment>
<organism evidence="10 11">
    <name type="scientific">Scytalidium lignicola</name>
    <name type="common">Hyphomycete</name>
    <dbReference type="NCBI Taxonomy" id="5539"/>
    <lineage>
        <taxon>Eukaryota</taxon>
        <taxon>Fungi</taxon>
        <taxon>Dikarya</taxon>
        <taxon>Ascomycota</taxon>
        <taxon>Pezizomycotina</taxon>
        <taxon>Leotiomycetes</taxon>
        <taxon>Leotiomycetes incertae sedis</taxon>
        <taxon>Scytalidium</taxon>
    </lineage>
</organism>
<evidence type="ECO:0000313" key="10">
    <source>
        <dbReference type="EMBL" id="RFU28260.1"/>
    </source>
</evidence>
<proteinExistence type="inferred from homology"/>
<evidence type="ECO:0000256" key="1">
    <source>
        <dbReference type="ARBA" id="ARBA00004267"/>
    </source>
</evidence>
<reference evidence="10 11" key="1">
    <citation type="submission" date="2018-05" db="EMBL/GenBank/DDBJ databases">
        <title>Draft genome sequence of Scytalidium lignicola DSM 105466, a ubiquitous saprotrophic fungus.</title>
        <authorList>
            <person name="Buettner E."/>
            <person name="Gebauer A.M."/>
            <person name="Hofrichter M."/>
            <person name="Liers C."/>
            <person name="Kellner H."/>
        </authorList>
    </citation>
    <scope>NUCLEOTIDE SEQUENCE [LARGE SCALE GENOMIC DNA]</scope>
    <source>
        <strain evidence="10 11">DSM 105466</strain>
    </source>
</reference>
<keyword evidence="11" id="KW-1185">Reference proteome</keyword>
<dbReference type="STRING" id="5539.A0A3E2H4E1"/>
<dbReference type="InterPro" id="IPR007259">
    <property type="entry name" value="GCP"/>
</dbReference>
<dbReference type="PANTHER" id="PTHR19302">
    <property type="entry name" value="GAMMA TUBULIN COMPLEX PROTEIN"/>
    <property type="match status" value="1"/>
</dbReference>
<keyword evidence="5 6" id="KW-0206">Cytoskeleton</keyword>
<dbReference type="GO" id="GO:0000278">
    <property type="term" value="P:mitotic cell cycle"/>
    <property type="evidence" value="ECO:0007669"/>
    <property type="project" value="TreeGrafter"/>
</dbReference>
<evidence type="ECO:0000256" key="2">
    <source>
        <dbReference type="ARBA" id="ARBA00010337"/>
    </source>
</evidence>
<protein>
    <recommendedName>
        <fullName evidence="6">Spindle pole body component</fullName>
    </recommendedName>
</protein>
<comment type="similarity">
    <text evidence="2 6">Belongs to the TUBGCP family.</text>
</comment>
<dbReference type="InterPro" id="IPR041470">
    <property type="entry name" value="GCP_N"/>
</dbReference>
<dbReference type="GO" id="GO:0043015">
    <property type="term" value="F:gamma-tubulin binding"/>
    <property type="evidence" value="ECO:0007669"/>
    <property type="project" value="InterPro"/>
</dbReference>
<dbReference type="GO" id="GO:0007020">
    <property type="term" value="P:microtubule nucleation"/>
    <property type="evidence" value="ECO:0007669"/>
    <property type="project" value="InterPro"/>
</dbReference>
<feature type="region of interest" description="Disordered" evidence="7">
    <location>
        <begin position="547"/>
        <end position="590"/>
    </location>
</feature>
<dbReference type="InterPro" id="IPR042241">
    <property type="entry name" value="GCP_C_sf"/>
</dbReference>
<feature type="compositionally biased region" description="Polar residues" evidence="7">
    <location>
        <begin position="572"/>
        <end position="590"/>
    </location>
</feature>
<dbReference type="GO" id="GO:0031122">
    <property type="term" value="P:cytoplasmic microtubule organization"/>
    <property type="evidence" value="ECO:0007669"/>
    <property type="project" value="TreeGrafter"/>
</dbReference>
<keyword evidence="4 6" id="KW-0493">Microtubule</keyword>
<evidence type="ECO:0000256" key="4">
    <source>
        <dbReference type="ARBA" id="ARBA00022701"/>
    </source>
</evidence>
<dbReference type="GO" id="GO:0051225">
    <property type="term" value="P:spindle assembly"/>
    <property type="evidence" value="ECO:0007669"/>
    <property type="project" value="TreeGrafter"/>
</dbReference>
<feature type="compositionally biased region" description="Polar residues" evidence="7">
    <location>
        <begin position="547"/>
        <end position="562"/>
    </location>
</feature>
<sequence>MLHEIFLSLSGHPSPLLSADHSSSNSILSPPEKALLSSIAHLSDIHCKLLARTKTITETHSSSICQAVATSINSTHLAQFQRKVLDVEAGILRQDAGLVGAYNIVPLTSLVGEFSGWTRRMEWFLEIVEFMTKDCTGAMVIDRLCDAVQTGFSDIEESALSLVKVAETTWLKQVSAWILYGRMPSFGREDFFVQHNFDDPEEYQSKPNLLPAFVSTNTASSLLFIGRSLNHIRSRGIANTDAPELEQISSHLKQLSSLTFPITTAGFNRVIASIRLSLSQTTLQKLLPQSRVVEILTLLRELFLLGRGEFAISLITEADEKIRSRWRRADNLAYEKRDGLGNIVVKEGEVSAILARTWAAMSALQGQGEEDQDDDDELLDLARDLVQLVITKPRPPTPVTANTSPTTVSMIASTPFNNLLLSVPVSLTLHIPSPLDLFLTPSDIQTYSKINAYLLSIHRAHLRLTNLWKITSLRRDHPAPPAPPYGSSTAGRRKVQTLRQRAKARSQTMRSVWATSSAAVFFLAETEAYLQGEVVKGTWDGFKNWITGETGTTSSRPPSSAKRTQREEDRATWQNSGREPTRNSSTTATPATVQAEIRHNHDPQTLADAHRRYLYSLATSILLTTPSFTDPLYHLLQQIDHLVALVHRMQSIWQSLDLEADEGVVDAFSDFHQEEKDIGQQLLVIAGRVKGAVEVLVGCLREVDQEKEGLGKEFGEMELGADILGVGGRYVPVRVGRVDRLLMKLDFGSWFEMSKAGGDGDGLDEYEDIDSE</sequence>
<evidence type="ECO:0000259" key="9">
    <source>
        <dbReference type="Pfam" id="PF17681"/>
    </source>
</evidence>
<feature type="non-terminal residue" evidence="10">
    <location>
        <position position="1"/>
    </location>
</feature>
<evidence type="ECO:0000256" key="5">
    <source>
        <dbReference type="ARBA" id="ARBA00023212"/>
    </source>
</evidence>
<dbReference type="Gene3D" id="1.20.120.1900">
    <property type="entry name" value="Gamma-tubulin complex, C-terminal domain"/>
    <property type="match status" value="1"/>
</dbReference>
<evidence type="ECO:0000259" key="8">
    <source>
        <dbReference type="Pfam" id="PF04130"/>
    </source>
</evidence>
<gene>
    <name evidence="10" type="ORF">B7463_g8084</name>
</gene>
<dbReference type="GO" id="GO:0005874">
    <property type="term" value="C:microtubule"/>
    <property type="evidence" value="ECO:0007669"/>
    <property type="project" value="UniProtKB-KW"/>
</dbReference>
<comment type="subcellular location">
    <subcellularLocation>
        <location evidence="1 6">Cytoplasm</location>
        <location evidence="1 6">Cytoskeleton</location>
        <location evidence="1 6">Microtubule organizing center</location>
    </subcellularLocation>
</comment>
<dbReference type="EMBL" id="NCSJ02000170">
    <property type="protein sequence ID" value="RFU28260.1"/>
    <property type="molecule type" value="Genomic_DNA"/>
</dbReference>
<dbReference type="OrthoDB" id="78652at2759"/>
<dbReference type="Proteomes" id="UP000258309">
    <property type="component" value="Unassembled WGS sequence"/>
</dbReference>
<dbReference type="Pfam" id="PF04130">
    <property type="entry name" value="GCP_C_terminal"/>
    <property type="match status" value="1"/>
</dbReference>
<dbReference type="GO" id="GO:0051011">
    <property type="term" value="F:microtubule minus-end binding"/>
    <property type="evidence" value="ECO:0007669"/>
    <property type="project" value="TreeGrafter"/>
</dbReference>
<dbReference type="GO" id="GO:0044732">
    <property type="term" value="C:mitotic spindle pole body"/>
    <property type="evidence" value="ECO:0007669"/>
    <property type="project" value="TreeGrafter"/>
</dbReference>